<keyword evidence="2" id="KW-1185">Reference proteome</keyword>
<sequence length="45" mass="5131">MNSDLDRLVKQEAPWKDNLVKTSQAFDDTDNTLVIVIAGEQRQQV</sequence>
<evidence type="ECO:0000313" key="1">
    <source>
        <dbReference type="EMBL" id="GGB06023.1"/>
    </source>
</evidence>
<accession>A0ABQ1I0Y0</accession>
<organism evidence="1 2">
    <name type="scientific">Agarivorans gilvus</name>
    <dbReference type="NCBI Taxonomy" id="680279"/>
    <lineage>
        <taxon>Bacteria</taxon>
        <taxon>Pseudomonadati</taxon>
        <taxon>Pseudomonadota</taxon>
        <taxon>Gammaproteobacteria</taxon>
        <taxon>Alteromonadales</taxon>
        <taxon>Alteromonadaceae</taxon>
        <taxon>Agarivorans</taxon>
    </lineage>
</organism>
<dbReference type="Proteomes" id="UP000651977">
    <property type="component" value="Unassembled WGS sequence"/>
</dbReference>
<comment type="caution">
    <text evidence="1">The sequence shown here is derived from an EMBL/GenBank/DDBJ whole genome shotgun (WGS) entry which is preliminary data.</text>
</comment>
<name>A0ABQ1I0Y0_9ALTE</name>
<protein>
    <submittedName>
        <fullName evidence="1">Uncharacterized protein</fullName>
    </submittedName>
</protein>
<evidence type="ECO:0000313" key="2">
    <source>
        <dbReference type="Proteomes" id="UP000651977"/>
    </source>
</evidence>
<dbReference type="RefSeq" id="WP_157051666.1">
    <property type="nucleotide sequence ID" value="NZ_BMDY01000010.1"/>
</dbReference>
<gene>
    <name evidence="1" type="ORF">GCM10007414_19170</name>
</gene>
<reference evidence="2" key="1">
    <citation type="journal article" date="2019" name="Int. J. Syst. Evol. Microbiol.">
        <title>The Global Catalogue of Microorganisms (GCM) 10K type strain sequencing project: providing services to taxonomists for standard genome sequencing and annotation.</title>
        <authorList>
            <consortium name="The Broad Institute Genomics Platform"/>
            <consortium name="The Broad Institute Genome Sequencing Center for Infectious Disease"/>
            <person name="Wu L."/>
            <person name="Ma J."/>
        </authorList>
    </citation>
    <scope>NUCLEOTIDE SEQUENCE [LARGE SCALE GENOMIC DNA]</scope>
    <source>
        <strain evidence="2">CGMCC 1.10131</strain>
    </source>
</reference>
<dbReference type="EMBL" id="BMDY01000010">
    <property type="protein sequence ID" value="GGB06023.1"/>
    <property type="molecule type" value="Genomic_DNA"/>
</dbReference>
<proteinExistence type="predicted"/>